<sequence length="269" mass="29632">MEKERLDVLLVKRGFFESREKARSSIMAGVVFVAGKKEDKPGLKVDVDSEIVIKENVHPYVSRGGLKLEKAVKVFNIDLKSKTAIDIGASTGGFTDCMLKNGAAKVFAVDVGYGQLAWELRNDERVVCMERTNIRYVEPEQLGTLVDFASIDVSFISLKKVIPVAVKLLTDEGELVCLIKPQFEAGRDKVGKKGVVKDPKVHEDVIKDIVAFAIGTGLKVKGLDFSPIRGPEGNIEYLIYLSKKDGSSDLEALFNEVPKIVEKSHESAY</sequence>
<organism evidence="5 6">
    <name type="scientific">Acetivibrio clariflavus (strain DSM 19732 / NBRC 101661 / EBR45)</name>
    <name type="common">Clostridium clariflavum</name>
    <dbReference type="NCBI Taxonomy" id="720554"/>
    <lineage>
        <taxon>Bacteria</taxon>
        <taxon>Bacillati</taxon>
        <taxon>Bacillota</taxon>
        <taxon>Clostridia</taxon>
        <taxon>Eubacteriales</taxon>
        <taxon>Oscillospiraceae</taxon>
        <taxon>Acetivibrio</taxon>
    </lineage>
</organism>
<accession>G8LW50</accession>
<evidence type="ECO:0000256" key="3">
    <source>
        <dbReference type="PROSITE-ProRule" id="PRU00182"/>
    </source>
</evidence>
<evidence type="ECO:0000313" key="6">
    <source>
        <dbReference type="Proteomes" id="UP000005435"/>
    </source>
</evidence>
<protein>
    <submittedName>
        <fullName evidence="5">Hemolysin A</fullName>
    </submittedName>
</protein>
<dbReference type="OrthoDB" id="9784736at2"/>
<dbReference type="Gene3D" id="3.10.290.10">
    <property type="entry name" value="RNA-binding S4 domain"/>
    <property type="match status" value="1"/>
</dbReference>
<dbReference type="GO" id="GO:0032259">
    <property type="term" value="P:methylation"/>
    <property type="evidence" value="ECO:0007669"/>
    <property type="project" value="InterPro"/>
</dbReference>
<feature type="domain" description="RNA-binding S4" evidence="4">
    <location>
        <begin position="4"/>
        <end position="69"/>
    </location>
</feature>
<comment type="similarity">
    <text evidence="2">Belongs to the TlyA family.</text>
</comment>
<evidence type="ECO:0000256" key="2">
    <source>
        <dbReference type="ARBA" id="ARBA00029460"/>
    </source>
</evidence>
<dbReference type="Gene3D" id="3.40.50.150">
    <property type="entry name" value="Vaccinia Virus protein VP39"/>
    <property type="match status" value="1"/>
</dbReference>
<dbReference type="SUPFAM" id="SSF53335">
    <property type="entry name" value="S-adenosyl-L-methionine-dependent methyltransferases"/>
    <property type="match status" value="1"/>
</dbReference>
<dbReference type="CDD" id="cd00165">
    <property type="entry name" value="S4"/>
    <property type="match status" value="1"/>
</dbReference>
<dbReference type="Pfam" id="PF01479">
    <property type="entry name" value="S4"/>
    <property type="match status" value="1"/>
</dbReference>
<dbReference type="PANTHER" id="PTHR32319">
    <property type="entry name" value="BACTERIAL HEMOLYSIN-LIKE PROTEIN"/>
    <property type="match status" value="1"/>
</dbReference>
<dbReference type="STRING" id="720554.Clocl_2057"/>
<dbReference type="InterPro" id="IPR029063">
    <property type="entry name" value="SAM-dependent_MTases_sf"/>
</dbReference>
<reference evidence="5" key="1">
    <citation type="submission" date="2011-12" db="EMBL/GenBank/DDBJ databases">
        <authorList>
            <consortium name="US DOE Joint Genome Institute"/>
            <person name="Lucas S."/>
            <person name="Han J."/>
            <person name="Lapidus A."/>
            <person name="Cheng J.-F."/>
            <person name="Goodwin L."/>
            <person name="Pitluck S."/>
            <person name="Peters L."/>
            <person name="Teshima H."/>
            <person name="Detter J.C."/>
            <person name="Han C."/>
            <person name="Tapia R."/>
            <person name="Land M."/>
            <person name="Hauser L."/>
            <person name="Kyrpides N."/>
            <person name="Ivanova N."/>
            <person name="Pagani I."/>
            <person name="Kitzmiller T."/>
            <person name="Lynd L."/>
            <person name="Izquierdo J."/>
            <person name="Woyke T."/>
        </authorList>
    </citation>
    <scope>NUCLEOTIDE SEQUENCE</scope>
    <source>
        <strain evidence="5">DSM 19732</strain>
    </source>
</reference>
<dbReference type="EMBL" id="CP003065">
    <property type="protein sequence ID" value="AEV68654.1"/>
    <property type="molecule type" value="Genomic_DNA"/>
</dbReference>
<dbReference type="SMART" id="SM00363">
    <property type="entry name" value="S4"/>
    <property type="match status" value="1"/>
</dbReference>
<evidence type="ECO:0000256" key="1">
    <source>
        <dbReference type="ARBA" id="ARBA00022884"/>
    </source>
</evidence>
<proteinExistence type="inferred from homology"/>
<dbReference type="NCBIfam" id="TIGR00478">
    <property type="entry name" value="tly"/>
    <property type="match status" value="1"/>
</dbReference>
<dbReference type="RefSeq" id="WP_014255234.1">
    <property type="nucleotide sequence ID" value="NC_016627.1"/>
</dbReference>
<dbReference type="AlphaFoldDB" id="G8LW50"/>
<dbReference type="PROSITE" id="PS50889">
    <property type="entry name" value="S4"/>
    <property type="match status" value="1"/>
</dbReference>
<evidence type="ECO:0000313" key="5">
    <source>
        <dbReference type="EMBL" id="AEV68654.1"/>
    </source>
</evidence>
<dbReference type="PANTHER" id="PTHR32319:SF0">
    <property type="entry name" value="BACTERIAL HEMOLYSIN-LIKE PROTEIN"/>
    <property type="match status" value="1"/>
</dbReference>
<name>G8LW50_ACECE</name>
<dbReference type="GO" id="GO:0008168">
    <property type="term" value="F:methyltransferase activity"/>
    <property type="evidence" value="ECO:0007669"/>
    <property type="project" value="InterPro"/>
</dbReference>
<dbReference type="InterPro" id="IPR002942">
    <property type="entry name" value="S4_RNA-bd"/>
</dbReference>
<dbReference type="GO" id="GO:0003723">
    <property type="term" value="F:RNA binding"/>
    <property type="evidence" value="ECO:0007669"/>
    <property type="project" value="UniProtKB-KW"/>
</dbReference>
<dbReference type="HOGENOM" id="CLU_058015_3_0_9"/>
<dbReference type="Pfam" id="PF01728">
    <property type="entry name" value="FtsJ"/>
    <property type="match status" value="1"/>
</dbReference>
<evidence type="ECO:0000259" key="4">
    <source>
        <dbReference type="SMART" id="SM00363"/>
    </source>
</evidence>
<dbReference type="InterPro" id="IPR004538">
    <property type="entry name" value="Hemolysin_A/TlyA"/>
</dbReference>
<dbReference type="InterPro" id="IPR036986">
    <property type="entry name" value="S4_RNA-bd_sf"/>
</dbReference>
<keyword evidence="1 3" id="KW-0694">RNA-binding</keyword>
<dbReference type="InterPro" id="IPR047048">
    <property type="entry name" value="TlyA"/>
</dbReference>
<dbReference type="KEGG" id="ccl:Clocl_2057"/>
<dbReference type="PIRSF" id="PIRSF005578">
    <property type="entry name" value="TlyA"/>
    <property type="match status" value="1"/>
</dbReference>
<keyword evidence="6" id="KW-1185">Reference proteome</keyword>
<reference evidence="5" key="2">
    <citation type="journal article" date="2012" name="Stand. Genomic Sci.">
        <title>Complete Genome Sequence of Clostridium clariflavum DSM 19732.</title>
        <authorList>
            <person name="Izquierdo J.A."/>
            <person name="Goodwin L."/>
            <person name="Davenport K.W."/>
            <person name="Teshima H."/>
            <person name="Bruce D."/>
            <person name="Detter C."/>
            <person name="Tapia R."/>
            <person name="Han S."/>
            <person name="Land M."/>
            <person name="Hauser L."/>
            <person name="Jeffries C.D."/>
            <person name="Han J."/>
            <person name="Pitluck S."/>
            <person name="Nolan M."/>
            <person name="Chen A."/>
            <person name="Huntemann M."/>
            <person name="Mavromatis K."/>
            <person name="Mikhailova N."/>
            <person name="Liolios K."/>
            <person name="Woyke T."/>
            <person name="Lynd L.R."/>
        </authorList>
    </citation>
    <scope>NUCLEOTIDE SEQUENCE [LARGE SCALE GENOMIC DNA]</scope>
    <source>
        <strain evidence="5">DSM 19732</strain>
    </source>
</reference>
<gene>
    <name evidence="5" type="ordered locus">Clocl_2057</name>
</gene>
<dbReference type="eggNOG" id="COG1189">
    <property type="taxonomic scope" value="Bacteria"/>
</dbReference>
<dbReference type="Proteomes" id="UP000005435">
    <property type="component" value="Chromosome"/>
</dbReference>
<dbReference type="InterPro" id="IPR002877">
    <property type="entry name" value="RNA_MeTrfase_FtsJ_dom"/>
</dbReference>